<dbReference type="InterPro" id="IPR007197">
    <property type="entry name" value="rSAM"/>
</dbReference>
<evidence type="ECO:0000313" key="4">
    <source>
        <dbReference type="EMBL" id="GAG72657.1"/>
    </source>
</evidence>
<gene>
    <name evidence="4" type="ORF">S01H4_05785</name>
</gene>
<dbReference type="AlphaFoldDB" id="X1ATQ3"/>
<evidence type="ECO:0008006" key="5">
    <source>
        <dbReference type="Google" id="ProtNLM"/>
    </source>
</evidence>
<evidence type="ECO:0000256" key="1">
    <source>
        <dbReference type="ARBA" id="ARBA00022723"/>
    </source>
</evidence>
<name>X1ATQ3_9ZZZZ</name>
<dbReference type="InterPro" id="IPR040086">
    <property type="entry name" value="MJ0683-like"/>
</dbReference>
<reference evidence="4" key="1">
    <citation type="journal article" date="2014" name="Front. Microbiol.">
        <title>High frequency of phylogenetically diverse reductive dehalogenase-homologous genes in deep subseafloor sedimentary metagenomes.</title>
        <authorList>
            <person name="Kawai M."/>
            <person name="Futagami T."/>
            <person name="Toyoda A."/>
            <person name="Takaki Y."/>
            <person name="Nishi S."/>
            <person name="Hori S."/>
            <person name="Arai W."/>
            <person name="Tsubouchi T."/>
            <person name="Morono Y."/>
            <person name="Uchiyama I."/>
            <person name="Ito T."/>
            <person name="Fujiyama A."/>
            <person name="Inagaki F."/>
            <person name="Takami H."/>
        </authorList>
    </citation>
    <scope>NUCLEOTIDE SEQUENCE</scope>
    <source>
        <strain evidence="4">Expedition CK06-06</strain>
    </source>
</reference>
<sequence>MMKIKKIKTKSIIVKSNLPDGDFVINPYVGCTHGCKYCYARFMKRFTGHSESWGSFVDVKINAPDLIPEGTNKYREKSITISSVTDPCQLIERKYKITRKILERLIPLQPNLDLITKSDLVVRDIEELFYWKKKDF</sequence>
<keyword evidence="2" id="KW-0408">Iron</keyword>
<keyword evidence="1" id="KW-0479">Metal-binding</keyword>
<dbReference type="SFLD" id="SFLDS00029">
    <property type="entry name" value="Radical_SAM"/>
    <property type="match status" value="1"/>
</dbReference>
<proteinExistence type="predicted"/>
<accession>X1ATQ3</accession>
<dbReference type="PANTHER" id="PTHR43432">
    <property type="entry name" value="SLR0285 PROTEIN"/>
    <property type="match status" value="1"/>
</dbReference>
<dbReference type="EMBL" id="BART01001712">
    <property type="protein sequence ID" value="GAG72657.1"/>
    <property type="molecule type" value="Genomic_DNA"/>
</dbReference>
<dbReference type="GO" id="GO:0046872">
    <property type="term" value="F:metal ion binding"/>
    <property type="evidence" value="ECO:0007669"/>
    <property type="project" value="UniProtKB-KW"/>
</dbReference>
<dbReference type="GO" id="GO:0051536">
    <property type="term" value="F:iron-sulfur cluster binding"/>
    <property type="evidence" value="ECO:0007669"/>
    <property type="project" value="UniProtKB-KW"/>
</dbReference>
<dbReference type="SFLD" id="SFLDG01084">
    <property type="entry name" value="Uncharacterised_Radical_SAM_Su"/>
    <property type="match status" value="1"/>
</dbReference>
<protein>
    <recommendedName>
        <fullName evidence="5">Radical SAM core domain-containing protein</fullName>
    </recommendedName>
</protein>
<dbReference type="GO" id="GO:0003824">
    <property type="term" value="F:catalytic activity"/>
    <property type="evidence" value="ECO:0007669"/>
    <property type="project" value="InterPro"/>
</dbReference>
<evidence type="ECO:0000256" key="2">
    <source>
        <dbReference type="ARBA" id="ARBA00023004"/>
    </source>
</evidence>
<organism evidence="4">
    <name type="scientific">marine sediment metagenome</name>
    <dbReference type="NCBI Taxonomy" id="412755"/>
    <lineage>
        <taxon>unclassified sequences</taxon>
        <taxon>metagenomes</taxon>
        <taxon>ecological metagenomes</taxon>
    </lineage>
</organism>
<keyword evidence="3" id="KW-0411">Iron-sulfur</keyword>
<dbReference type="PANTHER" id="PTHR43432:SF3">
    <property type="entry name" value="SLR0285 PROTEIN"/>
    <property type="match status" value="1"/>
</dbReference>
<evidence type="ECO:0000256" key="3">
    <source>
        <dbReference type="ARBA" id="ARBA00023014"/>
    </source>
</evidence>
<comment type="caution">
    <text evidence="4">The sequence shown here is derived from an EMBL/GenBank/DDBJ whole genome shotgun (WGS) entry which is preliminary data.</text>
</comment>